<comment type="similarity">
    <text evidence="2">Belongs to the DoxX family.</text>
</comment>
<reference evidence="9 12" key="2">
    <citation type="submission" date="2019-04" db="EMBL/GenBank/DDBJ databases">
        <title>Draft genome sequences of Streptomyces avermitilis NBRC 14893.</title>
        <authorList>
            <person name="Komaki H."/>
            <person name="Tamura T."/>
            <person name="Hosoyama A."/>
        </authorList>
    </citation>
    <scope>NUCLEOTIDE SEQUENCE [LARGE SCALE GENOMIC DNA]</scope>
    <source>
        <strain evidence="9 12">NBRC 14893</strain>
    </source>
</reference>
<dbReference type="PANTHER" id="PTHR33452">
    <property type="entry name" value="OXIDOREDUCTASE CATD-RELATED"/>
    <property type="match status" value="1"/>
</dbReference>
<protein>
    <recommendedName>
        <fullName evidence="13">DoxX family protein</fullName>
    </recommendedName>
</protein>
<feature type="transmembrane region" description="Helical" evidence="8">
    <location>
        <begin position="161"/>
        <end position="182"/>
    </location>
</feature>
<dbReference type="InterPro" id="IPR051907">
    <property type="entry name" value="DoxX-like_oxidoreductase"/>
</dbReference>
<proteinExistence type="inferred from homology"/>
<evidence type="ECO:0000313" key="10">
    <source>
        <dbReference type="EMBL" id="GDY79529.1"/>
    </source>
</evidence>
<evidence type="ECO:0000256" key="7">
    <source>
        <dbReference type="SAM" id="MobiDB-lite"/>
    </source>
</evidence>
<comment type="subcellular location">
    <subcellularLocation>
        <location evidence="1">Cell membrane</location>
        <topology evidence="1">Multi-pass membrane protein</topology>
    </subcellularLocation>
</comment>
<dbReference type="STRING" id="33903.AQJ43_28665"/>
<dbReference type="Proteomes" id="UP000299211">
    <property type="component" value="Unassembled WGS sequence"/>
</dbReference>
<dbReference type="Pfam" id="PF07681">
    <property type="entry name" value="DoxX"/>
    <property type="match status" value="1"/>
</dbReference>
<dbReference type="InterPro" id="IPR032808">
    <property type="entry name" value="DoxX"/>
</dbReference>
<feature type="transmembrane region" description="Helical" evidence="8">
    <location>
        <begin position="130"/>
        <end position="149"/>
    </location>
</feature>
<keyword evidence="5 8" id="KW-1133">Transmembrane helix</keyword>
<evidence type="ECO:0000256" key="2">
    <source>
        <dbReference type="ARBA" id="ARBA00006679"/>
    </source>
</evidence>
<feature type="region of interest" description="Disordered" evidence="7">
    <location>
        <begin position="1"/>
        <end position="21"/>
    </location>
</feature>
<keyword evidence="4 8" id="KW-0812">Transmembrane</keyword>
<dbReference type="GeneID" id="41537910"/>
<dbReference type="Proteomes" id="UP000302139">
    <property type="component" value="Unassembled WGS sequence"/>
</dbReference>
<dbReference type="RefSeq" id="WP_010982231.1">
    <property type="nucleotide sequence ID" value="NZ_BAABTN010000011.1"/>
</dbReference>
<evidence type="ECO:0000256" key="1">
    <source>
        <dbReference type="ARBA" id="ARBA00004651"/>
    </source>
</evidence>
<evidence type="ECO:0000313" key="9">
    <source>
        <dbReference type="EMBL" id="GDY69275.1"/>
    </source>
</evidence>
<evidence type="ECO:0000313" key="12">
    <source>
        <dbReference type="Proteomes" id="UP000302139"/>
    </source>
</evidence>
<dbReference type="EMBL" id="BJHX01000002">
    <property type="protein sequence ID" value="GDY69275.1"/>
    <property type="molecule type" value="Genomic_DNA"/>
</dbReference>
<keyword evidence="6 8" id="KW-0472">Membrane</keyword>
<accession>A0A4D4MBN3</accession>
<evidence type="ECO:0000256" key="5">
    <source>
        <dbReference type="ARBA" id="ARBA00022989"/>
    </source>
</evidence>
<name>A0A4D4MBN3_STRAX</name>
<feature type="transmembrane region" description="Helical" evidence="8">
    <location>
        <begin position="87"/>
        <end position="110"/>
    </location>
</feature>
<evidence type="ECO:0000256" key="3">
    <source>
        <dbReference type="ARBA" id="ARBA00022475"/>
    </source>
</evidence>
<dbReference type="GO" id="GO:0005886">
    <property type="term" value="C:plasma membrane"/>
    <property type="evidence" value="ECO:0007669"/>
    <property type="project" value="UniProtKB-SubCell"/>
</dbReference>
<reference evidence="10 11" key="1">
    <citation type="submission" date="2019-04" db="EMBL/GenBank/DDBJ databases">
        <title>Draft genome sequences of Streptomyces avermitilis ATCC 31267.</title>
        <authorList>
            <person name="Komaki H."/>
            <person name="Tamura T."/>
            <person name="Hosoyama A."/>
        </authorList>
    </citation>
    <scope>NUCLEOTIDE SEQUENCE [LARGE SCALE GENOMIC DNA]</scope>
    <source>
        <strain evidence="10 11">ATCC 31267</strain>
    </source>
</reference>
<evidence type="ECO:0000256" key="8">
    <source>
        <dbReference type="SAM" id="Phobius"/>
    </source>
</evidence>
<organism evidence="9 12">
    <name type="scientific">Streptomyces avermitilis</name>
    <dbReference type="NCBI Taxonomy" id="33903"/>
    <lineage>
        <taxon>Bacteria</taxon>
        <taxon>Bacillati</taxon>
        <taxon>Actinomycetota</taxon>
        <taxon>Actinomycetes</taxon>
        <taxon>Kitasatosporales</taxon>
        <taxon>Streptomycetaceae</taxon>
        <taxon>Streptomyces</taxon>
    </lineage>
</organism>
<sequence>MRVTAQRLRATSGPRDTATTPTSFSAADAGILLLRLAVGLLLAGHGAQKLFGIFGGPGLSATGKGFADMGYRPGDFFAGLAGASEFLGGLGLAVGLLTPLAAAAVVGVMINAMATTAPKGLWAEKGGLEYPLCLAVAAIAIAAVGPGLLSLDRPFRWRHGGWGPAAVALFLGGIGAAIVLALKA</sequence>
<feature type="transmembrane region" description="Helical" evidence="8">
    <location>
        <begin position="24"/>
        <end position="43"/>
    </location>
</feature>
<gene>
    <name evidence="9" type="ORF">SAV14893_086680</name>
    <name evidence="10" type="ORF">SAV31267_090140</name>
</gene>
<dbReference type="EMBL" id="BJHY01000002">
    <property type="protein sequence ID" value="GDY79529.1"/>
    <property type="molecule type" value="Genomic_DNA"/>
</dbReference>
<dbReference type="OMA" id="AWFGGYG"/>
<evidence type="ECO:0000313" key="11">
    <source>
        <dbReference type="Proteomes" id="UP000299211"/>
    </source>
</evidence>
<keyword evidence="3" id="KW-1003">Cell membrane</keyword>
<dbReference type="AlphaFoldDB" id="A0A4D4MBN3"/>
<dbReference type="PANTHER" id="PTHR33452:SF1">
    <property type="entry name" value="INNER MEMBRANE PROTEIN YPHA-RELATED"/>
    <property type="match status" value="1"/>
</dbReference>
<evidence type="ECO:0008006" key="13">
    <source>
        <dbReference type="Google" id="ProtNLM"/>
    </source>
</evidence>
<evidence type="ECO:0000256" key="4">
    <source>
        <dbReference type="ARBA" id="ARBA00022692"/>
    </source>
</evidence>
<evidence type="ECO:0000256" key="6">
    <source>
        <dbReference type="ARBA" id="ARBA00023136"/>
    </source>
</evidence>
<comment type="caution">
    <text evidence="9">The sequence shown here is derived from an EMBL/GenBank/DDBJ whole genome shotgun (WGS) entry which is preliminary data.</text>
</comment>